<dbReference type="PANTHER" id="PTHR10773:SF19">
    <property type="match status" value="1"/>
</dbReference>
<accession>A0A1Y1KU81</accession>
<name>A0A1Y1KU81_PHOPY</name>
<evidence type="ECO:0000313" key="1">
    <source>
        <dbReference type="EMBL" id="JAV63991.1"/>
    </source>
</evidence>
<proteinExistence type="predicted"/>
<dbReference type="PANTHER" id="PTHR10773">
    <property type="entry name" value="DNA-DIRECTED RNA POLYMERASES I, II, AND III SUBUNIT RPABC2"/>
    <property type="match status" value="1"/>
</dbReference>
<dbReference type="AlphaFoldDB" id="A0A1Y1KU81"/>
<sequence>MLKTYAVTSLAFQHINNPNRKYLDNCLNIRLMYNLYKEKCTEKNNVAVSEAMYRKIFHRDFNLHFHVPLKDTCVKCDTFKAKLNVTTDDNERQQLNTQHELHLRKAEKARESLKSDKAVCILNKSRTYAFTFDLEKALPFPTLTCSIAYYKRNMYVYNLGIHELTEDESGFMYAWDETISSRGAQEIGSCIRKHILNYAKNAEHVIAYSDACGGQNRNLKQCLFWLKMLAGNETNIKKIDHKFMVSGHSFLPNDRDFGLIEQYAKNRIKYVPEDWFAIIQKCKHKNPFKLHKMVRTDFYSCDLLEKATTRRKTNTDGEPVAWLKMQWLQFRKDCPYEIFYKESLNDLLPFKKIDLLPKKKGRVADCKNIELPILHESALPISAEKKKNMEELFQFIPPIHQEYFQNVRSVDDTEDIGLLEPYLEIEEL</sequence>
<reference evidence="1" key="1">
    <citation type="journal article" date="2016" name="Sci. Rep.">
        <title>Molecular characterization of firefly nuptial gifts: a multi-omics approach sheds light on postcopulatory sexual selection.</title>
        <authorList>
            <person name="Al-Wathiqui N."/>
            <person name="Fallon T.R."/>
            <person name="South A."/>
            <person name="Weng J.K."/>
            <person name="Lewis S.M."/>
        </authorList>
    </citation>
    <scope>NUCLEOTIDE SEQUENCE</scope>
</reference>
<organism evidence="1">
    <name type="scientific">Photinus pyralis</name>
    <name type="common">Common eastern firefly</name>
    <name type="synonym">Lampyris pyralis</name>
    <dbReference type="NCBI Taxonomy" id="7054"/>
    <lineage>
        <taxon>Eukaryota</taxon>
        <taxon>Metazoa</taxon>
        <taxon>Ecdysozoa</taxon>
        <taxon>Arthropoda</taxon>
        <taxon>Hexapoda</taxon>
        <taxon>Insecta</taxon>
        <taxon>Pterygota</taxon>
        <taxon>Neoptera</taxon>
        <taxon>Endopterygota</taxon>
        <taxon>Coleoptera</taxon>
        <taxon>Polyphaga</taxon>
        <taxon>Elateriformia</taxon>
        <taxon>Elateroidea</taxon>
        <taxon>Lampyridae</taxon>
        <taxon>Lampyrinae</taxon>
        <taxon>Photinus</taxon>
    </lineage>
</organism>
<protein>
    <submittedName>
        <fullName evidence="1">Uncharacterized protein</fullName>
    </submittedName>
</protein>
<dbReference type="EMBL" id="GEZM01075739">
    <property type="protein sequence ID" value="JAV63991.1"/>
    <property type="molecule type" value="Transcribed_RNA"/>
</dbReference>